<protein>
    <recommendedName>
        <fullName evidence="5">Pentatricopeptide repeat-containing protein</fullName>
    </recommendedName>
</protein>
<reference evidence="3" key="1">
    <citation type="submission" date="2021-08" db="EMBL/GenBank/DDBJ databases">
        <title>WGS assembly of Ceratopteris richardii.</title>
        <authorList>
            <person name="Marchant D.B."/>
            <person name="Chen G."/>
            <person name="Jenkins J."/>
            <person name="Shu S."/>
            <person name="Leebens-Mack J."/>
            <person name="Grimwood J."/>
            <person name="Schmutz J."/>
            <person name="Soltis P."/>
            <person name="Soltis D."/>
            <person name="Chen Z.-H."/>
        </authorList>
    </citation>
    <scope>NUCLEOTIDE SEQUENCE</scope>
    <source>
        <strain evidence="3">Whitten #5841</strain>
        <tissue evidence="3">Leaf</tissue>
    </source>
</reference>
<dbReference type="InterPro" id="IPR011990">
    <property type="entry name" value="TPR-like_helical_dom_sf"/>
</dbReference>
<dbReference type="FunFam" id="1.25.40.10:FF:000158">
    <property type="entry name" value="pentatricopeptide repeat-containing protein At2g33680"/>
    <property type="match status" value="1"/>
</dbReference>
<gene>
    <name evidence="3" type="ORF">KP509_33G068000</name>
</gene>
<name>A0A8T2QQR1_CERRI</name>
<comment type="caution">
    <text evidence="3">The sequence shown here is derived from an EMBL/GenBank/DDBJ whole genome shotgun (WGS) entry which is preliminary data.</text>
</comment>
<feature type="repeat" description="PPR" evidence="2">
    <location>
        <begin position="582"/>
        <end position="616"/>
    </location>
</feature>
<dbReference type="InterPro" id="IPR046960">
    <property type="entry name" value="PPR_At4g14850-like_plant"/>
</dbReference>
<evidence type="ECO:0000256" key="2">
    <source>
        <dbReference type="PROSITE-ProRule" id="PRU00708"/>
    </source>
</evidence>
<dbReference type="OrthoDB" id="185373at2759"/>
<evidence type="ECO:0000256" key="1">
    <source>
        <dbReference type="ARBA" id="ARBA00022737"/>
    </source>
</evidence>
<accession>A0A8T2QQR1</accession>
<dbReference type="Pfam" id="PF13041">
    <property type="entry name" value="PPR_2"/>
    <property type="match status" value="5"/>
</dbReference>
<dbReference type="InterPro" id="IPR002885">
    <property type="entry name" value="PPR_rpt"/>
</dbReference>
<evidence type="ECO:0000313" key="3">
    <source>
        <dbReference type="EMBL" id="KAH7286297.1"/>
    </source>
</evidence>
<dbReference type="NCBIfam" id="TIGR00756">
    <property type="entry name" value="PPR"/>
    <property type="match status" value="5"/>
</dbReference>
<dbReference type="Pfam" id="PF01535">
    <property type="entry name" value="PPR"/>
    <property type="match status" value="2"/>
</dbReference>
<proteinExistence type="predicted"/>
<feature type="repeat" description="PPR" evidence="2">
    <location>
        <begin position="480"/>
        <end position="514"/>
    </location>
</feature>
<dbReference type="PROSITE" id="PS51375">
    <property type="entry name" value="PPR"/>
    <property type="match status" value="5"/>
</dbReference>
<evidence type="ECO:0000313" key="4">
    <source>
        <dbReference type="Proteomes" id="UP000825935"/>
    </source>
</evidence>
<feature type="repeat" description="PPR" evidence="2">
    <location>
        <begin position="378"/>
        <end position="412"/>
    </location>
</feature>
<dbReference type="AlphaFoldDB" id="A0A8T2QQR1"/>
<dbReference type="GO" id="GO:0003723">
    <property type="term" value="F:RNA binding"/>
    <property type="evidence" value="ECO:0007669"/>
    <property type="project" value="InterPro"/>
</dbReference>
<dbReference type="PANTHER" id="PTHR47926">
    <property type="entry name" value="PENTATRICOPEPTIDE REPEAT-CONTAINING PROTEIN"/>
    <property type="match status" value="1"/>
</dbReference>
<dbReference type="Proteomes" id="UP000825935">
    <property type="component" value="Chromosome 33"/>
</dbReference>
<dbReference type="EMBL" id="CM035438">
    <property type="protein sequence ID" value="KAH7286297.1"/>
    <property type="molecule type" value="Genomic_DNA"/>
</dbReference>
<dbReference type="FunFam" id="1.25.40.10:FF:000344">
    <property type="entry name" value="Pentatricopeptide repeat-containing protein"/>
    <property type="match status" value="1"/>
</dbReference>
<dbReference type="GO" id="GO:0009451">
    <property type="term" value="P:RNA modification"/>
    <property type="evidence" value="ECO:0007669"/>
    <property type="project" value="InterPro"/>
</dbReference>
<dbReference type="Gene3D" id="1.25.40.10">
    <property type="entry name" value="Tetratricopeptide repeat domain"/>
    <property type="match status" value="5"/>
</dbReference>
<organism evidence="3 4">
    <name type="scientific">Ceratopteris richardii</name>
    <name type="common">Triangle waterfern</name>
    <dbReference type="NCBI Taxonomy" id="49495"/>
    <lineage>
        <taxon>Eukaryota</taxon>
        <taxon>Viridiplantae</taxon>
        <taxon>Streptophyta</taxon>
        <taxon>Embryophyta</taxon>
        <taxon>Tracheophyta</taxon>
        <taxon>Polypodiopsida</taxon>
        <taxon>Polypodiidae</taxon>
        <taxon>Polypodiales</taxon>
        <taxon>Pteridineae</taxon>
        <taxon>Pteridaceae</taxon>
        <taxon>Parkerioideae</taxon>
        <taxon>Ceratopteris</taxon>
    </lineage>
</organism>
<keyword evidence="1" id="KW-0677">Repeat</keyword>
<evidence type="ECO:0008006" key="5">
    <source>
        <dbReference type="Google" id="ProtNLM"/>
    </source>
</evidence>
<keyword evidence="4" id="KW-1185">Reference proteome</keyword>
<dbReference type="FunFam" id="1.25.40.10:FF:000285">
    <property type="entry name" value="Pentatricopeptide repeat-containing protein, chloroplastic"/>
    <property type="match status" value="1"/>
</dbReference>
<feature type="repeat" description="PPR" evidence="2">
    <location>
        <begin position="276"/>
        <end position="310"/>
    </location>
</feature>
<sequence length="733" mass="80916">MMPQPSAQALTAIMLDLGKTCNLAANFLHVYIKRTGKEAHTSVGNYLVTKLAERDCVSAAQYAFDNLTYRTASSSTSLINAYVGSGRTEFAFYLHHKMRKDHLLYPTSQSIIGLLKACIKQKNLKAGVAIHAEVARLDFMVKDIFVGNTVLDMHVKCGSFAIAKQVFDELPSKNEVSWNVLLSGLVDHGLDDGALELYQQMHLQSISPNVITFLCSLKACGRLGSACEGLELHSEVERRGFLERHVSVGSALVDMYAKCGWLKKAEEVFSILSTKNIVSWTSLIAGYVEHGCGDEALMCFEQMESEGILPDAVTYVWALKGCSSICAKNKCVELHSEIERRGLSKGNAHLNCVLIDVYISCSLITNAEEALAVLPARNVASWNAVISGYTENGFFEKVLECLDQMRLEGVSPDAVTYLCCLKACGQLENLNKAEAIHAEIDRIGLLEKDLIVASTLVDMYAKIGLLSKAQEVFDRLPDRDIVTWNTLILAYAEAGQGEDALVLFEQMQTEGLNADIASLISIMKACGNIGAMDVGQMLHGEVERKGLLEWEIVVGNALVDMYAKWGWLTSAQIVFDNLPQKDVISWNSLLAGYSHLGETESVSGVFEKMYQENIRPDAVTFLIVLNSCSRTCLWKSSQTYFTSMSRDHGIVPAYEHYSCLVDLLGRAGQLEIIFRTLEKMPMSPDISLWHSVLDACMKSGNLKLGMQAFQHALSTNKYDTAAFILMSHISLEM</sequence>
<dbReference type="GO" id="GO:0048731">
    <property type="term" value="P:system development"/>
    <property type="evidence" value="ECO:0007669"/>
    <property type="project" value="UniProtKB-ARBA"/>
</dbReference>
<feature type="repeat" description="PPR" evidence="2">
    <location>
        <begin position="174"/>
        <end position="208"/>
    </location>
</feature>